<comment type="caution">
    <text evidence="1">The sequence shown here is derived from an EMBL/GenBank/DDBJ whole genome shotgun (WGS) entry which is preliminary data.</text>
</comment>
<evidence type="ECO:0000313" key="1">
    <source>
        <dbReference type="EMBL" id="MBD8035898.1"/>
    </source>
</evidence>
<organism evidence="1 2">
    <name type="scientific">Solibacillus faecavium</name>
    <dbReference type="NCBI Taxonomy" id="2762221"/>
    <lineage>
        <taxon>Bacteria</taxon>
        <taxon>Bacillati</taxon>
        <taxon>Bacillota</taxon>
        <taxon>Bacilli</taxon>
        <taxon>Bacillales</taxon>
        <taxon>Caryophanaceae</taxon>
        <taxon>Solibacillus</taxon>
    </lineage>
</organism>
<proteinExistence type="predicted"/>
<name>A0ABR8XVC3_9BACL</name>
<evidence type="ECO:0000313" key="2">
    <source>
        <dbReference type="Proteomes" id="UP000619101"/>
    </source>
</evidence>
<reference evidence="1 2" key="1">
    <citation type="submission" date="2020-08" db="EMBL/GenBank/DDBJ databases">
        <title>A Genomic Blueprint of the Chicken Gut Microbiome.</title>
        <authorList>
            <person name="Gilroy R."/>
            <person name="Ravi A."/>
            <person name="Getino M."/>
            <person name="Pursley I."/>
            <person name="Horton D.L."/>
            <person name="Alikhan N.-F."/>
            <person name="Baker D."/>
            <person name="Gharbi K."/>
            <person name="Hall N."/>
            <person name="Watson M."/>
            <person name="Adriaenssens E.M."/>
            <person name="Foster-Nyarko E."/>
            <person name="Jarju S."/>
            <person name="Secka A."/>
            <person name="Antonio M."/>
            <person name="Oren A."/>
            <person name="Chaudhuri R."/>
            <person name="La Ragione R.M."/>
            <person name="Hildebrand F."/>
            <person name="Pallen M.J."/>
        </authorList>
    </citation>
    <scope>NUCLEOTIDE SEQUENCE [LARGE SCALE GENOMIC DNA]</scope>
    <source>
        <strain evidence="1 2">A46</strain>
    </source>
</reference>
<accession>A0ABR8XVC3</accession>
<protein>
    <submittedName>
        <fullName evidence="1">Uncharacterized protein</fullName>
    </submittedName>
</protein>
<keyword evidence="2" id="KW-1185">Reference proteome</keyword>
<sequence length="159" mass="18774">MIQNFQVEKHIRNCLMVGVYANQLIINEKLELTSSEFVICLRNPITLETWYWRLEWFEDTSGQDTLIIHEQETPEPLHYTTEPIISNDYFILNSRFSFNDNTINQVIGYGYKDTNHDILSSLVFEFENSYLLVNTGPVIEMNYVKVKPNIQRDIIFTLN</sequence>
<dbReference type="EMBL" id="JACSPZ010000002">
    <property type="protein sequence ID" value="MBD8035898.1"/>
    <property type="molecule type" value="Genomic_DNA"/>
</dbReference>
<dbReference type="Proteomes" id="UP000619101">
    <property type="component" value="Unassembled WGS sequence"/>
</dbReference>
<gene>
    <name evidence="1" type="ORF">H9635_04035</name>
</gene>
<dbReference type="RefSeq" id="WP_191698871.1">
    <property type="nucleotide sequence ID" value="NZ_JACSPZ010000002.1"/>
</dbReference>